<dbReference type="Pfam" id="PF00398">
    <property type="entry name" value="RrnaAD"/>
    <property type="match status" value="1"/>
</dbReference>
<feature type="binding site" evidence="6">
    <location>
        <position position="114"/>
    </location>
    <ligand>
        <name>S-adenosyl-L-methionine</name>
        <dbReference type="ChEBI" id="CHEBI:59789"/>
    </ligand>
</feature>
<feature type="binding site" evidence="6">
    <location>
        <position position="220"/>
    </location>
    <ligand>
        <name>S-adenosyl-L-methionine</name>
        <dbReference type="ChEBI" id="CHEBI:59789"/>
    </ligand>
</feature>
<dbReference type="GO" id="GO:0000179">
    <property type="term" value="F:rRNA (adenine-N6,N6-)-dimethyltransferase activity"/>
    <property type="evidence" value="ECO:0007669"/>
    <property type="project" value="UniProtKB-UniRule"/>
</dbReference>
<evidence type="ECO:0000259" key="9">
    <source>
        <dbReference type="SMART" id="SM00650"/>
    </source>
</evidence>
<dbReference type="PANTHER" id="PTHR11727:SF18">
    <property type="entry name" value="RRNA ADENINE N(6)-METHYLTRANSFERASE"/>
    <property type="match status" value="1"/>
</dbReference>
<proteinExistence type="inferred from homology"/>
<organism evidence="10 11">
    <name type="scientific">Cyanidiococcus yangmingshanensis</name>
    <dbReference type="NCBI Taxonomy" id="2690220"/>
    <lineage>
        <taxon>Eukaryota</taxon>
        <taxon>Rhodophyta</taxon>
        <taxon>Bangiophyceae</taxon>
        <taxon>Cyanidiales</taxon>
        <taxon>Cyanidiaceae</taxon>
        <taxon>Cyanidiococcus</taxon>
    </lineage>
</organism>
<dbReference type="GO" id="GO:0003723">
    <property type="term" value="F:RNA binding"/>
    <property type="evidence" value="ECO:0007669"/>
    <property type="project" value="UniProtKB-UniRule"/>
</dbReference>
<dbReference type="InterPro" id="IPR020598">
    <property type="entry name" value="rRNA_Ade_methylase_Trfase_N"/>
</dbReference>
<dbReference type="InterPro" id="IPR023165">
    <property type="entry name" value="rRNA_Ade_diMease-like_C"/>
</dbReference>
<dbReference type="OrthoDB" id="74991at2759"/>
<comment type="caution">
    <text evidence="10">The sequence shown here is derived from an EMBL/GenBank/DDBJ whole genome shotgun (WGS) entry which is preliminary data.</text>
</comment>
<dbReference type="EC" id="2.1.1.-" evidence="7"/>
<feature type="region of interest" description="Disordered" evidence="8">
    <location>
        <begin position="66"/>
        <end position="87"/>
    </location>
</feature>
<comment type="similarity">
    <text evidence="6 7">Belongs to the class I-like SAM-binding methyltransferase superfamily. rRNA adenine N(6)-methyltransferase family.</text>
</comment>
<gene>
    <name evidence="10" type="primary">TFB2M</name>
    <name evidence="10" type="ORF">F1559_004569</name>
</gene>
<evidence type="ECO:0000313" key="11">
    <source>
        <dbReference type="Proteomes" id="UP000530660"/>
    </source>
</evidence>
<evidence type="ECO:0000256" key="3">
    <source>
        <dbReference type="ARBA" id="ARBA00022679"/>
    </source>
</evidence>
<feature type="binding site" evidence="6">
    <location>
        <position position="139"/>
    </location>
    <ligand>
        <name>S-adenosyl-L-methionine</name>
        <dbReference type="ChEBI" id="CHEBI:59789"/>
    </ligand>
</feature>
<evidence type="ECO:0000256" key="6">
    <source>
        <dbReference type="PROSITE-ProRule" id="PRU01026"/>
    </source>
</evidence>
<feature type="binding site" evidence="6">
    <location>
        <position position="112"/>
    </location>
    <ligand>
        <name>S-adenosyl-L-methionine</name>
        <dbReference type="ChEBI" id="CHEBI:59789"/>
    </ligand>
</feature>
<dbReference type="SMART" id="SM00650">
    <property type="entry name" value="rADc"/>
    <property type="match status" value="1"/>
</dbReference>
<dbReference type="InterPro" id="IPR011530">
    <property type="entry name" value="rRNA_adenine_dimethylase"/>
</dbReference>
<protein>
    <recommendedName>
        <fullName evidence="7">rRNA adenine N(6)-methyltransferase</fullName>
        <ecNumber evidence="7">2.1.1.-</ecNumber>
    </recommendedName>
</protein>
<sequence length="388" mass="43929">MLGARTGRAFDAQAFISVPVRAAHSLVRSQNAERRSVRHLFRSGIGGSGVTSTGLIEPERDLCCSRNRASTSPRRNSFEGQPRRPNTSSFAFLTSRLGERLPWRPKQSLGQNFLQDRAVADAIVAAVRACEPTELVEIGTGTGVLTEPLLEFFPQLLSLDIDERAVQYTRARLAESGHFPRKQLSELQARIQKADFLRLEWMSMYGPRTESAPQITLVGNLPYYIVSPILFHCFEHVHRYHQAVFMVQREFAERLAAPTRCKDYGVLSVLAQLHAEMQTLFQVPRTAFCPVPKVDSVVIRFDFRSLPQADSLSDQAYQSDLSVALRQIVRQAFQQRRKTLRNTLGDTVPTRWRHCRPEELQPSDFLELTLSLLREGAQMPLNELRSPA</sequence>
<dbReference type="Gene3D" id="1.10.8.100">
    <property type="entry name" value="Ribosomal RNA adenine dimethylase-like, domain 2"/>
    <property type="match status" value="1"/>
</dbReference>
<name>A0A7J7IQG8_9RHOD</name>
<dbReference type="CDD" id="cd02440">
    <property type="entry name" value="AdoMet_MTases"/>
    <property type="match status" value="1"/>
</dbReference>
<keyword evidence="4 6" id="KW-0949">S-adenosyl-L-methionine</keyword>
<dbReference type="AlphaFoldDB" id="A0A7J7IQG8"/>
<keyword evidence="5 6" id="KW-0694">RNA-binding</keyword>
<evidence type="ECO:0000313" key="10">
    <source>
        <dbReference type="EMBL" id="KAF6004591.1"/>
    </source>
</evidence>
<evidence type="ECO:0000256" key="2">
    <source>
        <dbReference type="ARBA" id="ARBA00022603"/>
    </source>
</evidence>
<keyword evidence="11" id="KW-1185">Reference proteome</keyword>
<dbReference type="PROSITE" id="PS51689">
    <property type="entry name" value="SAM_RNA_A_N6_MT"/>
    <property type="match status" value="1"/>
</dbReference>
<feature type="binding site" evidence="6">
    <location>
        <position position="195"/>
    </location>
    <ligand>
        <name>S-adenosyl-L-methionine</name>
        <dbReference type="ChEBI" id="CHEBI:59789"/>
    </ligand>
</feature>
<keyword evidence="1 7" id="KW-0698">rRNA processing</keyword>
<dbReference type="InterPro" id="IPR029063">
    <property type="entry name" value="SAM-dependent_MTases_sf"/>
</dbReference>
<dbReference type="Proteomes" id="UP000530660">
    <property type="component" value="Unassembled WGS sequence"/>
</dbReference>
<reference evidence="10 11" key="1">
    <citation type="journal article" date="2020" name="J. Phycol.">
        <title>Comparative genome analysis reveals Cyanidiococcus gen. nov., a new extremophilic red algal genus sister to Cyanidioschyzon (Cyanidioschyzonaceae, Rhodophyta).</title>
        <authorList>
            <person name="Liu S.-L."/>
            <person name="Chiang Y.-R."/>
            <person name="Yoon H.S."/>
            <person name="Fu H.-Y."/>
        </authorList>
    </citation>
    <scope>NUCLEOTIDE SEQUENCE [LARGE SCALE GENOMIC DNA]</scope>
    <source>
        <strain evidence="10 11">THAL066</strain>
    </source>
</reference>
<dbReference type="HAMAP" id="MF_00607">
    <property type="entry name" value="16SrRNA_methyltr_A"/>
    <property type="match status" value="1"/>
</dbReference>
<keyword evidence="3 6" id="KW-0808">Transferase</keyword>
<dbReference type="InterPro" id="IPR001737">
    <property type="entry name" value="KsgA/Erm"/>
</dbReference>
<evidence type="ECO:0000256" key="5">
    <source>
        <dbReference type="ARBA" id="ARBA00022884"/>
    </source>
</evidence>
<evidence type="ECO:0000256" key="8">
    <source>
        <dbReference type="SAM" id="MobiDB-lite"/>
    </source>
</evidence>
<feature type="binding site" evidence="6">
    <location>
        <position position="160"/>
    </location>
    <ligand>
        <name>S-adenosyl-L-methionine</name>
        <dbReference type="ChEBI" id="CHEBI:59789"/>
    </ligand>
</feature>
<keyword evidence="2 6" id="KW-0489">Methyltransferase</keyword>
<evidence type="ECO:0000256" key="7">
    <source>
        <dbReference type="RuleBase" id="RU362106"/>
    </source>
</evidence>
<feature type="compositionally biased region" description="Polar residues" evidence="8">
    <location>
        <begin position="67"/>
        <end position="87"/>
    </location>
</feature>
<evidence type="ECO:0000256" key="1">
    <source>
        <dbReference type="ARBA" id="ARBA00022552"/>
    </source>
</evidence>
<evidence type="ECO:0000256" key="4">
    <source>
        <dbReference type="ARBA" id="ARBA00022691"/>
    </source>
</evidence>
<dbReference type="EMBL" id="VWRR01000003">
    <property type="protein sequence ID" value="KAF6004591.1"/>
    <property type="molecule type" value="Genomic_DNA"/>
</dbReference>
<dbReference type="NCBIfam" id="TIGR00755">
    <property type="entry name" value="ksgA"/>
    <property type="match status" value="1"/>
</dbReference>
<dbReference type="SUPFAM" id="SSF53335">
    <property type="entry name" value="S-adenosyl-L-methionine-dependent methyltransferases"/>
    <property type="match status" value="1"/>
</dbReference>
<dbReference type="Gene3D" id="3.40.50.150">
    <property type="entry name" value="Vaccinia Virus protein VP39"/>
    <property type="match status" value="1"/>
</dbReference>
<dbReference type="PANTHER" id="PTHR11727">
    <property type="entry name" value="DIMETHYLADENOSINE TRANSFERASE"/>
    <property type="match status" value="1"/>
</dbReference>
<accession>A0A7J7IQG8</accession>
<feature type="domain" description="Ribosomal RNA adenine methylase transferase N-terminal" evidence="9">
    <location>
        <begin position="119"/>
        <end position="305"/>
    </location>
</feature>